<gene>
    <name evidence="4" type="ORF">QYF68_13075</name>
</gene>
<dbReference type="Gene3D" id="3.40.50.1820">
    <property type="entry name" value="alpha/beta hydrolase"/>
    <property type="match status" value="1"/>
</dbReference>
<sequence>MATTTGYAGKRHAKWLAAAAAVPIMTFPAQAPAQAAAAPISMLPENARVLTLSLLPGGNDDDLRGEVCSGGRTCSSVPYPYLLRAEGVELLDQAIRQPLPTPEQPHQIVFGYSQGARVAADWIAQHAGTEDAPSPEHLSFVLIGNPGRKYGGAHVGWGQTVPDSDYQILDVARQYDMAADMPDRFNLLALANVLAGFMFIHADYEEVDLYDPRNYVWKEGNTTYVFIPTENLPLLEPLRWLGLTGIADALNGPLKAIVEDAYDRSYLPAEPGLPSEPEPTPEPDPEPTPEPDPEKPQTDPEPESETTTQSLTIDEDDQGSIPEEAAAEDEQTAAEEQAAQESEEASEDEQAAEEPEEAQEAEEAQEPAEDSSGADDTPAQESSPGDASGGDE</sequence>
<evidence type="ECO:0000256" key="2">
    <source>
        <dbReference type="SAM" id="SignalP"/>
    </source>
</evidence>
<dbReference type="InterPro" id="IPR013228">
    <property type="entry name" value="PE-PPE_C"/>
</dbReference>
<dbReference type="SUPFAM" id="SSF53474">
    <property type="entry name" value="alpha/beta-Hydrolases"/>
    <property type="match status" value="1"/>
</dbReference>
<name>A0ABT8HDC1_MYCAO</name>
<accession>A0ABT8HDC1</accession>
<keyword evidence="2" id="KW-0732">Signal</keyword>
<evidence type="ECO:0000259" key="3">
    <source>
        <dbReference type="Pfam" id="PF08237"/>
    </source>
</evidence>
<comment type="caution">
    <text evidence="4">The sequence shown here is derived from an EMBL/GenBank/DDBJ whole genome shotgun (WGS) entry which is preliminary data.</text>
</comment>
<feature type="compositionally biased region" description="Acidic residues" evidence="1">
    <location>
        <begin position="279"/>
        <end position="291"/>
    </location>
</feature>
<keyword evidence="5" id="KW-1185">Reference proteome</keyword>
<dbReference type="EMBL" id="JAUHTC010000046">
    <property type="protein sequence ID" value="MDN4518752.1"/>
    <property type="molecule type" value="Genomic_DNA"/>
</dbReference>
<feature type="signal peptide" evidence="2">
    <location>
        <begin position="1"/>
        <end position="31"/>
    </location>
</feature>
<feature type="region of interest" description="Disordered" evidence="1">
    <location>
        <begin position="266"/>
        <end position="392"/>
    </location>
</feature>
<dbReference type="InterPro" id="IPR029058">
    <property type="entry name" value="AB_hydrolase_fold"/>
</dbReference>
<feature type="domain" description="PE-PPE" evidence="3">
    <location>
        <begin position="85"/>
        <end position="263"/>
    </location>
</feature>
<dbReference type="RefSeq" id="WP_208676673.1">
    <property type="nucleotide sequence ID" value="NZ_CP070380.1"/>
</dbReference>
<proteinExistence type="predicted"/>
<evidence type="ECO:0000256" key="1">
    <source>
        <dbReference type="SAM" id="MobiDB-lite"/>
    </source>
</evidence>
<feature type="compositionally biased region" description="Acidic residues" evidence="1">
    <location>
        <begin position="341"/>
        <end position="373"/>
    </location>
</feature>
<organism evidence="4 5">
    <name type="scientific">Mycolicibacterium austroafricanum</name>
    <name type="common">Mycobacterium austroafricanum</name>
    <dbReference type="NCBI Taxonomy" id="39687"/>
    <lineage>
        <taxon>Bacteria</taxon>
        <taxon>Bacillati</taxon>
        <taxon>Actinomycetota</taxon>
        <taxon>Actinomycetes</taxon>
        <taxon>Mycobacteriales</taxon>
        <taxon>Mycobacteriaceae</taxon>
        <taxon>Mycolicibacterium</taxon>
    </lineage>
</organism>
<evidence type="ECO:0000313" key="4">
    <source>
        <dbReference type="EMBL" id="MDN4518752.1"/>
    </source>
</evidence>
<protein>
    <submittedName>
        <fullName evidence="4">PE-PPE domain-containing protein</fullName>
    </submittedName>
</protein>
<dbReference type="Pfam" id="PF08237">
    <property type="entry name" value="PE-PPE"/>
    <property type="match status" value="1"/>
</dbReference>
<dbReference type="Proteomes" id="UP001172687">
    <property type="component" value="Unassembled WGS sequence"/>
</dbReference>
<feature type="chain" id="PRO_5047020902" evidence="2">
    <location>
        <begin position="32"/>
        <end position="392"/>
    </location>
</feature>
<evidence type="ECO:0000313" key="5">
    <source>
        <dbReference type="Proteomes" id="UP001172687"/>
    </source>
</evidence>
<reference evidence="4" key="1">
    <citation type="submission" date="2023-07" db="EMBL/GenBank/DDBJ databases">
        <title>Degradation of tert-butanol by M. austroafricanum TBA100.</title>
        <authorList>
            <person name="Helbich S."/>
            <person name="Vainshtein Y."/>
        </authorList>
    </citation>
    <scope>NUCLEOTIDE SEQUENCE</scope>
    <source>
        <strain evidence="4">TBA100</strain>
    </source>
</reference>